<name>A0A3M8DR06_9BACL</name>
<keyword evidence="1" id="KW-0472">Membrane</keyword>
<dbReference type="EMBL" id="RHHQ01000007">
    <property type="protein sequence ID" value="RNB90558.1"/>
    <property type="molecule type" value="Genomic_DNA"/>
</dbReference>
<evidence type="ECO:0000313" key="2">
    <source>
        <dbReference type="EMBL" id="RNB90558.1"/>
    </source>
</evidence>
<keyword evidence="1" id="KW-0812">Transmembrane</keyword>
<feature type="transmembrane region" description="Helical" evidence="1">
    <location>
        <begin position="12"/>
        <end position="37"/>
    </location>
</feature>
<evidence type="ECO:0008006" key="4">
    <source>
        <dbReference type="Google" id="ProtNLM"/>
    </source>
</evidence>
<keyword evidence="3" id="KW-1185">Reference proteome</keyword>
<accession>A0A3M8DR06</accession>
<proteinExistence type="predicted"/>
<reference evidence="2 3" key="1">
    <citation type="submission" date="2018-10" db="EMBL/GenBank/DDBJ databases">
        <title>Phylogenomics of Brevibacillus.</title>
        <authorList>
            <person name="Dunlap C."/>
        </authorList>
    </citation>
    <scope>NUCLEOTIDE SEQUENCE [LARGE SCALE GENOMIC DNA]</scope>
    <source>
        <strain evidence="2 3">JCM 15716</strain>
    </source>
</reference>
<organism evidence="2 3">
    <name type="scientific">Brevibacillus fluminis</name>
    <dbReference type="NCBI Taxonomy" id="511487"/>
    <lineage>
        <taxon>Bacteria</taxon>
        <taxon>Bacillati</taxon>
        <taxon>Bacillota</taxon>
        <taxon>Bacilli</taxon>
        <taxon>Bacillales</taxon>
        <taxon>Paenibacillaceae</taxon>
        <taxon>Brevibacillus</taxon>
    </lineage>
</organism>
<comment type="caution">
    <text evidence="2">The sequence shown here is derived from an EMBL/GenBank/DDBJ whole genome shotgun (WGS) entry which is preliminary data.</text>
</comment>
<dbReference type="AlphaFoldDB" id="A0A3M8DR06"/>
<evidence type="ECO:0000313" key="3">
    <source>
        <dbReference type="Proteomes" id="UP000271031"/>
    </source>
</evidence>
<evidence type="ECO:0000256" key="1">
    <source>
        <dbReference type="SAM" id="Phobius"/>
    </source>
</evidence>
<dbReference type="Proteomes" id="UP000271031">
    <property type="component" value="Unassembled WGS sequence"/>
</dbReference>
<gene>
    <name evidence="2" type="ORF">EDM56_08620</name>
</gene>
<keyword evidence="1" id="KW-1133">Transmembrane helix</keyword>
<sequence length="210" mass="23298">MSYIYQFRSERGSSLIEVIAAIMIISIISLTFIKYFYQAQSTAQVSDRKLITSTLARQEALRWKDASFQKVRLKLIGVTADQVTEDLEHLLNTDPSKLTDSATATIPDLPAKLEDLHQATPAQLLPPLVDVSPVTLAPKTEADLDHINGTTYHTKVVLTNVNSLSKSESFEDLLVKATVTVYWGDAPDAASNPRTSTTVECFITKEDLRR</sequence>
<protein>
    <recommendedName>
        <fullName evidence="4">Type II secretion system protein</fullName>
    </recommendedName>
</protein>